<dbReference type="Proteomes" id="UP000078340">
    <property type="component" value="Unassembled WGS sequence"/>
</dbReference>
<dbReference type="AlphaFoldDB" id="A0A179GML2"/>
<reference evidence="2 4" key="1">
    <citation type="submission" date="2016-01" db="EMBL/GenBank/DDBJ databases">
        <title>Biosynthesis of antibiotic leucinostatins and their inhibition on Phytophthora in bio-control Purpureocillium lilacinum.</title>
        <authorList>
            <person name="Wang G."/>
            <person name="Liu Z."/>
            <person name="Lin R."/>
            <person name="Li E."/>
            <person name="Mao Z."/>
            <person name="Ling J."/>
            <person name="Yin W."/>
            <person name="Xie B."/>
        </authorList>
    </citation>
    <scope>NUCLEOTIDE SEQUENCE [LARGE SCALE GENOMIC DNA]</scope>
    <source>
        <strain evidence="2">PLBJ-1</strain>
        <strain evidence="3">PLFJ-1</strain>
    </source>
</reference>
<proteinExistence type="predicted"/>
<name>A0A179GML2_PURLI</name>
<dbReference type="EMBL" id="LSBI01000002">
    <property type="protein sequence ID" value="OAQ93117.1"/>
    <property type="molecule type" value="Genomic_DNA"/>
</dbReference>
<evidence type="ECO:0000313" key="4">
    <source>
        <dbReference type="Proteomes" id="UP000078240"/>
    </source>
</evidence>
<organism evidence="2 4">
    <name type="scientific">Purpureocillium lilacinum</name>
    <name type="common">Paecilomyces lilacinus</name>
    <dbReference type="NCBI Taxonomy" id="33203"/>
    <lineage>
        <taxon>Eukaryota</taxon>
        <taxon>Fungi</taxon>
        <taxon>Dikarya</taxon>
        <taxon>Ascomycota</taxon>
        <taxon>Pezizomycotina</taxon>
        <taxon>Sordariomycetes</taxon>
        <taxon>Hypocreomycetidae</taxon>
        <taxon>Hypocreales</taxon>
        <taxon>Ophiocordycipitaceae</taxon>
        <taxon>Purpureocillium</taxon>
    </lineage>
</organism>
<dbReference type="Proteomes" id="UP000078240">
    <property type="component" value="Unassembled WGS sequence"/>
</dbReference>
<gene>
    <name evidence="2" type="ORF">VFPBJ_07248</name>
    <name evidence="3" type="ORF">VFPFJ_02278</name>
</gene>
<evidence type="ECO:0000313" key="2">
    <source>
        <dbReference type="EMBL" id="OAQ79127.1"/>
    </source>
</evidence>
<feature type="region of interest" description="Disordered" evidence="1">
    <location>
        <begin position="1"/>
        <end position="51"/>
    </location>
</feature>
<sequence>MPGKRGARQASVPHGGGGQRQQQQTRSRRKEGRKQGSKRQRDQHVGTSSSLVISDSLPCLALACRSLGRARSNILRIPL</sequence>
<comment type="caution">
    <text evidence="2">The sequence shown here is derived from an EMBL/GenBank/DDBJ whole genome shotgun (WGS) entry which is preliminary data.</text>
</comment>
<protein>
    <submittedName>
        <fullName evidence="2">Uncharacterized protein</fullName>
    </submittedName>
</protein>
<dbReference type="EMBL" id="LSBH01000005">
    <property type="protein sequence ID" value="OAQ79127.1"/>
    <property type="molecule type" value="Genomic_DNA"/>
</dbReference>
<evidence type="ECO:0000256" key="1">
    <source>
        <dbReference type="SAM" id="MobiDB-lite"/>
    </source>
</evidence>
<feature type="compositionally biased region" description="Basic residues" evidence="1">
    <location>
        <begin position="26"/>
        <end position="38"/>
    </location>
</feature>
<accession>A0A179GML2</accession>
<evidence type="ECO:0000313" key="3">
    <source>
        <dbReference type="EMBL" id="OAQ93117.1"/>
    </source>
</evidence>